<dbReference type="EMBL" id="LAZR01035011">
    <property type="protein sequence ID" value="KKL28677.1"/>
    <property type="molecule type" value="Genomic_DNA"/>
</dbReference>
<evidence type="ECO:0000313" key="1">
    <source>
        <dbReference type="EMBL" id="KKL28677.1"/>
    </source>
</evidence>
<reference evidence="1" key="1">
    <citation type="journal article" date="2015" name="Nature">
        <title>Complex archaea that bridge the gap between prokaryotes and eukaryotes.</title>
        <authorList>
            <person name="Spang A."/>
            <person name="Saw J.H."/>
            <person name="Jorgensen S.L."/>
            <person name="Zaremba-Niedzwiedzka K."/>
            <person name="Martijn J."/>
            <person name="Lind A.E."/>
            <person name="van Eijk R."/>
            <person name="Schleper C."/>
            <person name="Guy L."/>
            <person name="Ettema T.J."/>
        </authorList>
    </citation>
    <scope>NUCLEOTIDE SEQUENCE</scope>
</reference>
<feature type="non-terminal residue" evidence="1">
    <location>
        <position position="147"/>
    </location>
</feature>
<gene>
    <name evidence="1" type="ORF">LCGC14_2372740</name>
</gene>
<sequence>MKRMAEVGLMSSDPAEAKALELFDPYQLRAEGLDAALPLPRFGRALFHLNQRRGFRSNCKADRGDNESGKIKDATKRLDEEMAIKNARTYGEFLHMRRAKAPNLKEVPTVRTRLSVARRDHAEKEEAGCDFYPDRRHLSEEFDRLWA</sequence>
<accession>A0A0F9CQI1</accession>
<protein>
    <submittedName>
        <fullName evidence="1">Uncharacterized protein</fullName>
    </submittedName>
</protein>
<organism evidence="1">
    <name type="scientific">marine sediment metagenome</name>
    <dbReference type="NCBI Taxonomy" id="412755"/>
    <lineage>
        <taxon>unclassified sequences</taxon>
        <taxon>metagenomes</taxon>
        <taxon>ecological metagenomes</taxon>
    </lineage>
</organism>
<dbReference type="AlphaFoldDB" id="A0A0F9CQI1"/>
<proteinExistence type="predicted"/>
<comment type="caution">
    <text evidence="1">The sequence shown here is derived from an EMBL/GenBank/DDBJ whole genome shotgun (WGS) entry which is preliminary data.</text>
</comment>
<name>A0A0F9CQI1_9ZZZZ</name>